<evidence type="ECO:0000256" key="1">
    <source>
        <dbReference type="ARBA" id="ARBA00023015"/>
    </source>
</evidence>
<dbReference type="InterPro" id="IPR014710">
    <property type="entry name" value="RmlC-like_jellyroll"/>
</dbReference>
<dbReference type="InterPro" id="IPR012318">
    <property type="entry name" value="HTH_CRP"/>
</dbReference>
<dbReference type="STRING" id="1085623.GNIT_2406"/>
<proteinExistence type="predicted"/>
<dbReference type="PANTHER" id="PTHR24567">
    <property type="entry name" value="CRP FAMILY TRANSCRIPTIONAL REGULATORY PROTEIN"/>
    <property type="match status" value="1"/>
</dbReference>
<dbReference type="HOGENOM" id="CLU_075053_3_4_6"/>
<organism evidence="6 7">
    <name type="scientific">Glaciecola nitratireducens (strain JCM 12485 / KCTC 12276 / FR1064)</name>
    <dbReference type="NCBI Taxonomy" id="1085623"/>
    <lineage>
        <taxon>Bacteria</taxon>
        <taxon>Pseudomonadati</taxon>
        <taxon>Pseudomonadota</taxon>
        <taxon>Gammaproteobacteria</taxon>
        <taxon>Alteromonadales</taxon>
        <taxon>Alteromonadaceae</taxon>
        <taxon>Brumicola</taxon>
    </lineage>
</organism>
<keyword evidence="3" id="KW-0804">Transcription</keyword>
<dbReference type="EMBL" id="CP003060">
    <property type="protein sequence ID" value="AEP30503.1"/>
    <property type="molecule type" value="Genomic_DNA"/>
</dbReference>
<sequence length="253" mass="28269">MSPKTHYEQLANNPWFAALPPVDIEKLVLLCKVKNLKRGEQLLAKNAPAQGLFCVLTGKIKVSNVNQNGKELVLTWLSPGTWFGEISLFDGLPRTHDSFAETDSSLLMLPAGAFQQLLVEHPELYPHFIRQLCQRIRTLFSLLDETTGLGLKQRLAKRLLTLSKGWGGIVNSQSANSSINQRNALLNASTESNLVLEDEEITISQESLASMLNSSRQTINKLLQELKNEQLIDIRYGKIVLLKPQDLKLLGEL</sequence>
<dbReference type="GO" id="GO:0003677">
    <property type="term" value="F:DNA binding"/>
    <property type="evidence" value="ECO:0007669"/>
    <property type="project" value="UniProtKB-KW"/>
</dbReference>
<dbReference type="Gene3D" id="1.10.10.10">
    <property type="entry name" value="Winged helix-like DNA-binding domain superfamily/Winged helix DNA-binding domain"/>
    <property type="match status" value="1"/>
</dbReference>
<evidence type="ECO:0000313" key="6">
    <source>
        <dbReference type="EMBL" id="AEP30503.1"/>
    </source>
</evidence>
<dbReference type="OrthoDB" id="6881322at2"/>
<evidence type="ECO:0000259" key="5">
    <source>
        <dbReference type="PROSITE" id="PS51063"/>
    </source>
</evidence>
<name>G4QHX0_GLANF</name>
<dbReference type="Gene3D" id="2.60.120.10">
    <property type="entry name" value="Jelly Rolls"/>
    <property type="match status" value="1"/>
</dbReference>
<protein>
    <submittedName>
        <fullName evidence="6">Crp/FNR family transcriptional regulator</fullName>
    </submittedName>
</protein>
<feature type="domain" description="HTH crp-type" evidence="5">
    <location>
        <begin position="177"/>
        <end position="245"/>
    </location>
</feature>
<dbReference type="Pfam" id="PF13545">
    <property type="entry name" value="HTH_Crp_2"/>
    <property type="match status" value="1"/>
</dbReference>
<dbReference type="InterPro" id="IPR036388">
    <property type="entry name" value="WH-like_DNA-bd_sf"/>
</dbReference>
<dbReference type="PROSITE" id="PS50042">
    <property type="entry name" value="CNMP_BINDING_3"/>
    <property type="match status" value="1"/>
</dbReference>
<dbReference type="GO" id="GO:0003700">
    <property type="term" value="F:DNA-binding transcription factor activity"/>
    <property type="evidence" value="ECO:0007669"/>
    <property type="project" value="TreeGrafter"/>
</dbReference>
<evidence type="ECO:0000256" key="2">
    <source>
        <dbReference type="ARBA" id="ARBA00023125"/>
    </source>
</evidence>
<keyword evidence="2" id="KW-0238">DNA-binding</keyword>
<evidence type="ECO:0000313" key="7">
    <source>
        <dbReference type="Proteomes" id="UP000009282"/>
    </source>
</evidence>
<dbReference type="Proteomes" id="UP000009282">
    <property type="component" value="Chromosome"/>
</dbReference>
<dbReference type="SUPFAM" id="SSF46785">
    <property type="entry name" value="Winged helix' DNA-binding domain"/>
    <property type="match status" value="1"/>
</dbReference>
<evidence type="ECO:0000259" key="4">
    <source>
        <dbReference type="PROSITE" id="PS50042"/>
    </source>
</evidence>
<dbReference type="Pfam" id="PF00027">
    <property type="entry name" value="cNMP_binding"/>
    <property type="match status" value="1"/>
</dbReference>
<keyword evidence="1" id="KW-0805">Transcription regulation</keyword>
<keyword evidence="7" id="KW-1185">Reference proteome</keyword>
<dbReference type="PANTHER" id="PTHR24567:SF74">
    <property type="entry name" value="HTH-TYPE TRANSCRIPTIONAL REGULATOR ARCR"/>
    <property type="match status" value="1"/>
</dbReference>
<evidence type="ECO:0000256" key="3">
    <source>
        <dbReference type="ARBA" id="ARBA00023163"/>
    </source>
</evidence>
<dbReference type="PROSITE" id="PS51063">
    <property type="entry name" value="HTH_CRP_2"/>
    <property type="match status" value="1"/>
</dbReference>
<gene>
    <name evidence="6" type="ordered locus">GNIT_2406</name>
</gene>
<dbReference type="SMART" id="SM00419">
    <property type="entry name" value="HTH_CRP"/>
    <property type="match status" value="1"/>
</dbReference>
<dbReference type="InterPro" id="IPR050397">
    <property type="entry name" value="Env_Response_Regulators"/>
</dbReference>
<dbReference type="InterPro" id="IPR000595">
    <property type="entry name" value="cNMP-bd_dom"/>
</dbReference>
<accession>G4QHX0</accession>
<dbReference type="KEGG" id="gni:GNIT_2406"/>
<dbReference type="eggNOG" id="COG0664">
    <property type="taxonomic scope" value="Bacteria"/>
</dbReference>
<dbReference type="InterPro" id="IPR018490">
    <property type="entry name" value="cNMP-bd_dom_sf"/>
</dbReference>
<dbReference type="SUPFAM" id="SSF51206">
    <property type="entry name" value="cAMP-binding domain-like"/>
    <property type="match status" value="1"/>
</dbReference>
<dbReference type="CDD" id="cd00038">
    <property type="entry name" value="CAP_ED"/>
    <property type="match status" value="1"/>
</dbReference>
<dbReference type="RefSeq" id="WP_014109376.1">
    <property type="nucleotide sequence ID" value="NC_016041.1"/>
</dbReference>
<dbReference type="SMART" id="SM00100">
    <property type="entry name" value="cNMP"/>
    <property type="match status" value="1"/>
</dbReference>
<feature type="domain" description="Cyclic nucleotide-binding" evidence="4">
    <location>
        <begin position="15"/>
        <end position="135"/>
    </location>
</feature>
<dbReference type="AlphaFoldDB" id="G4QHX0"/>
<dbReference type="InterPro" id="IPR036390">
    <property type="entry name" value="WH_DNA-bd_sf"/>
</dbReference>
<reference evidence="6 7" key="1">
    <citation type="journal article" date="2011" name="J. Bacteriol.">
        <title>Complete genome sequence of seawater bacterium Glaciecola nitratireducens FR1064T.</title>
        <authorList>
            <person name="Bian F."/>
            <person name="Qin Q.L."/>
            <person name="Xie B.B."/>
            <person name="Shu Y.L."/>
            <person name="Zhang X.Y."/>
            <person name="Yu Y."/>
            <person name="Chen B."/>
            <person name="Chen X.L."/>
            <person name="Zhou B.C."/>
            <person name="Zhang Y.Z."/>
        </authorList>
    </citation>
    <scope>NUCLEOTIDE SEQUENCE [LARGE SCALE GENOMIC DNA]</scope>
    <source>
        <strain evidence="7">JCM 12485 / KCTC 12276 / FR1064</strain>
    </source>
</reference>
<dbReference type="GO" id="GO:0005829">
    <property type="term" value="C:cytosol"/>
    <property type="evidence" value="ECO:0007669"/>
    <property type="project" value="TreeGrafter"/>
</dbReference>